<keyword evidence="12" id="KW-1185">Reference proteome</keyword>
<keyword evidence="6 8" id="KW-0472">Membrane</keyword>
<accession>A0ABN2TXR7</accession>
<dbReference type="Pfam" id="PF00664">
    <property type="entry name" value="ABC_membrane"/>
    <property type="match status" value="1"/>
</dbReference>
<feature type="domain" description="ABC transmembrane type-1" evidence="10">
    <location>
        <begin position="20"/>
        <end position="300"/>
    </location>
</feature>
<dbReference type="InterPro" id="IPR011527">
    <property type="entry name" value="ABC1_TM_dom"/>
</dbReference>
<sequence length="565" mass="58207">MRPLDPRLLRRSRAARGFVAAGGALALLQAGATVAFAWALATLVVGLVEGGVPGGTGPATAVLLGAATVRALSGWLWESLGSAGAMRVKSELREALLTALEEPEARRGITTARAATLLGPGLDALDEYFGRYLPQLVLTAIATPVLVVAAWSADWVSGLILVIVLPLIPVFMALIGMATEVVQRRQWDRLHSLSRGFLEVLGGLSTLMVFGRAERQSQRIRTMTDRYRSSTMRVLRVTFLSGFTLELAGSLSVALVAVSIGLRLVSGDMSFAPGLFVLILAPDVFLPVRNVGAAFHAATAGLEASRDALDLLDAGGATPVSRAAPAAVAVPVRDAPSRTPDEVAGSGRAADEPAGAVDGLRARDLVVLRDGRPVVGPLDLDVARGRLVALTGPSGSGKSSLLAAMLGFAATRGELALDGTALDATTRSRLAWAGQVPQLLEGTVAENVRLGAPDADPALLDRALAAAGVDVAPELRLGASGTGLSGGQAQRVAVARAVHRALATDAPVLLLDEPTSALDADREHAMAAALLDLARSGRIVVVATHRGALADAADRVIAIPEVAHA</sequence>
<feature type="region of interest" description="Disordered" evidence="7">
    <location>
        <begin position="332"/>
        <end position="353"/>
    </location>
</feature>
<evidence type="ECO:0000256" key="5">
    <source>
        <dbReference type="ARBA" id="ARBA00022989"/>
    </source>
</evidence>
<keyword evidence="2 8" id="KW-0812">Transmembrane</keyword>
<evidence type="ECO:0008006" key="13">
    <source>
        <dbReference type="Google" id="ProtNLM"/>
    </source>
</evidence>
<dbReference type="SUPFAM" id="SSF52540">
    <property type="entry name" value="P-loop containing nucleoside triphosphate hydrolases"/>
    <property type="match status" value="1"/>
</dbReference>
<feature type="transmembrane region" description="Helical" evidence="8">
    <location>
        <begin position="158"/>
        <end position="176"/>
    </location>
</feature>
<protein>
    <recommendedName>
        <fullName evidence="13">Thiol reductant ABC exporter subunit CydD</fullName>
    </recommendedName>
</protein>
<evidence type="ECO:0000256" key="6">
    <source>
        <dbReference type="ARBA" id="ARBA00023136"/>
    </source>
</evidence>
<feature type="transmembrane region" description="Helical" evidence="8">
    <location>
        <begin position="196"/>
        <end position="213"/>
    </location>
</feature>
<evidence type="ECO:0000256" key="2">
    <source>
        <dbReference type="ARBA" id="ARBA00022692"/>
    </source>
</evidence>
<comment type="subcellular location">
    <subcellularLocation>
        <location evidence="1">Cell membrane</location>
        <topology evidence="1">Multi-pass membrane protein</topology>
    </subcellularLocation>
</comment>
<feature type="transmembrane region" description="Helical" evidence="8">
    <location>
        <begin position="132"/>
        <end position="151"/>
    </location>
</feature>
<evidence type="ECO:0000256" key="4">
    <source>
        <dbReference type="ARBA" id="ARBA00022840"/>
    </source>
</evidence>
<dbReference type="PANTHER" id="PTHR24221">
    <property type="entry name" value="ATP-BINDING CASSETTE SUB-FAMILY B"/>
    <property type="match status" value="1"/>
</dbReference>
<evidence type="ECO:0000256" key="8">
    <source>
        <dbReference type="SAM" id="Phobius"/>
    </source>
</evidence>
<dbReference type="Gene3D" id="3.40.50.300">
    <property type="entry name" value="P-loop containing nucleotide triphosphate hydrolases"/>
    <property type="match status" value="1"/>
</dbReference>
<dbReference type="Pfam" id="PF00005">
    <property type="entry name" value="ABC_tran"/>
    <property type="match status" value="1"/>
</dbReference>
<evidence type="ECO:0000256" key="1">
    <source>
        <dbReference type="ARBA" id="ARBA00004651"/>
    </source>
</evidence>
<gene>
    <name evidence="11" type="ORF">GCM10009819_01350</name>
</gene>
<keyword evidence="3" id="KW-0547">Nucleotide-binding</keyword>
<reference evidence="11 12" key="1">
    <citation type="journal article" date="2019" name="Int. J. Syst. Evol. Microbiol.">
        <title>The Global Catalogue of Microorganisms (GCM) 10K type strain sequencing project: providing services to taxonomists for standard genome sequencing and annotation.</title>
        <authorList>
            <consortium name="The Broad Institute Genomics Platform"/>
            <consortium name="The Broad Institute Genome Sequencing Center for Infectious Disease"/>
            <person name="Wu L."/>
            <person name="Ma J."/>
        </authorList>
    </citation>
    <scope>NUCLEOTIDE SEQUENCE [LARGE SCALE GENOMIC DNA]</scope>
    <source>
        <strain evidence="11 12">JCM 15672</strain>
    </source>
</reference>
<evidence type="ECO:0000313" key="11">
    <source>
        <dbReference type="EMBL" id="GAA2022460.1"/>
    </source>
</evidence>
<feature type="transmembrane region" description="Helical" evidence="8">
    <location>
        <begin position="234"/>
        <end position="258"/>
    </location>
</feature>
<dbReference type="InterPro" id="IPR017871">
    <property type="entry name" value="ABC_transporter-like_CS"/>
</dbReference>
<evidence type="ECO:0000256" key="7">
    <source>
        <dbReference type="SAM" id="MobiDB-lite"/>
    </source>
</evidence>
<dbReference type="PROSITE" id="PS50893">
    <property type="entry name" value="ABC_TRANSPORTER_2"/>
    <property type="match status" value="1"/>
</dbReference>
<dbReference type="InterPro" id="IPR003593">
    <property type="entry name" value="AAA+_ATPase"/>
</dbReference>
<dbReference type="InterPro" id="IPR027417">
    <property type="entry name" value="P-loop_NTPase"/>
</dbReference>
<evidence type="ECO:0000313" key="12">
    <source>
        <dbReference type="Proteomes" id="UP001501196"/>
    </source>
</evidence>
<organism evidence="11 12">
    <name type="scientific">Agromyces tropicus</name>
    <dbReference type="NCBI Taxonomy" id="555371"/>
    <lineage>
        <taxon>Bacteria</taxon>
        <taxon>Bacillati</taxon>
        <taxon>Actinomycetota</taxon>
        <taxon>Actinomycetes</taxon>
        <taxon>Micrococcales</taxon>
        <taxon>Microbacteriaceae</taxon>
        <taxon>Agromyces</taxon>
    </lineage>
</organism>
<evidence type="ECO:0000259" key="9">
    <source>
        <dbReference type="PROSITE" id="PS50893"/>
    </source>
</evidence>
<keyword evidence="4" id="KW-0067">ATP-binding</keyword>
<feature type="domain" description="ABC transporter" evidence="9">
    <location>
        <begin position="360"/>
        <end position="565"/>
    </location>
</feature>
<dbReference type="SMART" id="SM00382">
    <property type="entry name" value="AAA"/>
    <property type="match status" value="1"/>
</dbReference>
<evidence type="ECO:0000256" key="3">
    <source>
        <dbReference type="ARBA" id="ARBA00022741"/>
    </source>
</evidence>
<name>A0ABN2TXR7_9MICO</name>
<dbReference type="InterPro" id="IPR014216">
    <property type="entry name" value="ABC_transptr_CydD"/>
</dbReference>
<dbReference type="EMBL" id="BAAAPW010000001">
    <property type="protein sequence ID" value="GAA2022460.1"/>
    <property type="molecule type" value="Genomic_DNA"/>
</dbReference>
<dbReference type="RefSeq" id="WP_344368729.1">
    <property type="nucleotide sequence ID" value="NZ_BAAAPW010000001.1"/>
</dbReference>
<comment type="caution">
    <text evidence="11">The sequence shown here is derived from an EMBL/GenBank/DDBJ whole genome shotgun (WGS) entry which is preliminary data.</text>
</comment>
<dbReference type="PROSITE" id="PS50929">
    <property type="entry name" value="ABC_TM1F"/>
    <property type="match status" value="1"/>
</dbReference>
<proteinExistence type="predicted"/>
<dbReference type="NCBIfam" id="TIGR02857">
    <property type="entry name" value="CydD"/>
    <property type="match status" value="1"/>
</dbReference>
<dbReference type="InterPro" id="IPR039421">
    <property type="entry name" value="Type_1_exporter"/>
</dbReference>
<keyword evidence="5 8" id="KW-1133">Transmembrane helix</keyword>
<dbReference type="InterPro" id="IPR036640">
    <property type="entry name" value="ABC1_TM_sf"/>
</dbReference>
<dbReference type="PANTHER" id="PTHR24221:SF590">
    <property type="entry name" value="COMPONENT LINKED WITH THE ASSEMBLY OF CYTOCHROME' TRANSPORT TRANSMEMBRANE ATP-BINDING PROTEIN ABC TRANSPORTER CYDD-RELATED"/>
    <property type="match status" value="1"/>
</dbReference>
<dbReference type="Proteomes" id="UP001501196">
    <property type="component" value="Unassembled WGS sequence"/>
</dbReference>
<evidence type="ECO:0000259" key="10">
    <source>
        <dbReference type="PROSITE" id="PS50929"/>
    </source>
</evidence>
<dbReference type="Gene3D" id="1.20.1560.10">
    <property type="entry name" value="ABC transporter type 1, transmembrane domain"/>
    <property type="match status" value="1"/>
</dbReference>
<dbReference type="CDD" id="cd03228">
    <property type="entry name" value="ABCC_MRP_Like"/>
    <property type="match status" value="1"/>
</dbReference>
<dbReference type="CDD" id="cd18584">
    <property type="entry name" value="ABC_6TM_AarD_CydD"/>
    <property type="match status" value="1"/>
</dbReference>
<dbReference type="SUPFAM" id="SSF90123">
    <property type="entry name" value="ABC transporter transmembrane region"/>
    <property type="match status" value="1"/>
</dbReference>
<dbReference type="PROSITE" id="PS00211">
    <property type="entry name" value="ABC_TRANSPORTER_1"/>
    <property type="match status" value="1"/>
</dbReference>
<dbReference type="InterPro" id="IPR003439">
    <property type="entry name" value="ABC_transporter-like_ATP-bd"/>
</dbReference>